<evidence type="ECO:0000313" key="2">
    <source>
        <dbReference type="Proteomes" id="UP000272942"/>
    </source>
</evidence>
<protein>
    <submittedName>
        <fullName evidence="3">Integrase catalytic domain-containing protein</fullName>
    </submittedName>
</protein>
<dbReference type="PANTHER" id="PTHR47331:SF1">
    <property type="entry name" value="GAG-LIKE PROTEIN"/>
    <property type="match status" value="1"/>
</dbReference>
<organism evidence="3">
    <name type="scientific">Echinostoma caproni</name>
    <dbReference type="NCBI Taxonomy" id="27848"/>
    <lineage>
        <taxon>Eukaryota</taxon>
        <taxon>Metazoa</taxon>
        <taxon>Spiralia</taxon>
        <taxon>Lophotrochozoa</taxon>
        <taxon>Platyhelminthes</taxon>
        <taxon>Trematoda</taxon>
        <taxon>Digenea</taxon>
        <taxon>Plagiorchiida</taxon>
        <taxon>Echinostomata</taxon>
        <taxon>Echinostomatoidea</taxon>
        <taxon>Echinostomatidae</taxon>
        <taxon>Echinostoma</taxon>
    </lineage>
</organism>
<dbReference type="AlphaFoldDB" id="A0A183A3N9"/>
<evidence type="ECO:0000313" key="3">
    <source>
        <dbReference type="WBParaSite" id="ECPE_0000157401-mRNA-1"/>
    </source>
</evidence>
<evidence type="ECO:0000313" key="1">
    <source>
        <dbReference type="EMBL" id="VDP41573.1"/>
    </source>
</evidence>
<sequence>MCAVHGLKKIEEDICQLYNQEFTECFSSDLSQSAEDALAVVIAEKSVREVEGHLCVALPWRDDKLQGVCNKPAALRRLVSLGRKFQVDQGMRDKYSAVIGRYLERGYAKKVETEAGDTGFKWYLPHHAVLNPKKPDKLRVVFDCAAVYLGESLNMHLLQGQNIVSSLVGVLLRFRQKPIGVTANIEDMFLKFKVPELDQTALKCLWWSEGNPAHLVEEYCMTVHPFGAVSSPFCASFALRKTANLYGHDYPSSITDAV</sequence>
<accession>A0A183A3N9</accession>
<keyword evidence="2" id="KW-1185">Reference proteome</keyword>
<dbReference type="Proteomes" id="UP000272942">
    <property type="component" value="Unassembled WGS sequence"/>
</dbReference>
<reference evidence="1 2" key="2">
    <citation type="submission" date="2018-11" db="EMBL/GenBank/DDBJ databases">
        <authorList>
            <consortium name="Pathogen Informatics"/>
        </authorList>
    </citation>
    <scope>NUCLEOTIDE SEQUENCE [LARGE SCALE GENOMIC DNA]</scope>
    <source>
        <strain evidence="1 2">Egypt</strain>
    </source>
</reference>
<reference evidence="3" key="1">
    <citation type="submission" date="2016-06" db="UniProtKB">
        <authorList>
            <consortium name="WormBaseParasite"/>
        </authorList>
    </citation>
    <scope>IDENTIFICATION</scope>
</reference>
<dbReference type="WBParaSite" id="ECPE_0000157401-mRNA-1">
    <property type="protein sequence ID" value="ECPE_0000157401-mRNA-1"/>
    <property type="gene ID" value="ECPE_0000157401"/>
</dbReference>
<dbReference type="EMBL" id="UZAN01011160">
    <property type="protein sequence ID" value="VDP41573.1"/>
    <property type="molecule type" value="Genomic_DNA"/>
</dbReference>
<dbReference type="SUPFAM" id="SSF56672">
    <property type="entry name" value="DNA/RNA polymerases"/>
    <property type="match status" value="1"/>
</dbReference>
<dbReference type="OrthoDB" id="10059837at2759"/>
<gene>
    <name evidence="1" type="ORF">ECPE_LOCUS1574</name>
</gene>
<dbReference type="InterPro" id="IPR043502">
    <property type="entry name" value="DNA/RNA_pol_sf"/>
</dbReference>
<proteinExistence type="predicted"/>
<dbReference type="PANTHER" id="PTHR47331">
    <property type="entry name" value="PHD-TYPE DOMAIN-CONTAINING PROTEIN"/>
    <property type="match status" value="1"/>
</dbReference>
<name>A0A183A3N9_9TREM</name>